<keyword evidence="2" id="KW-1185">Reference proteome</keyword>
<dbReference type="Proteomes" id="UP000198867">
    <property type="component" value="Unassembled WGS sequence"/>
</dbReference>
<sequence length="103" mass="10829">MSASNTWYSERPEPEETLRGILRRRGGGAGPGNRPGLVYELERPDGSAVPVYGPAAVEPLRSLVGQPVTLTGKLVDLGAEGFGVEVWIDDAARPPEATSANGD</sequence>
<evidence type="ECO:0000313" key="2">
    <source>
        <dbReference type="Proteomes" id="UP000198867"/>
    </source>
</evidence>
<dbReference type="EMBL" id="FOVM01000011">
    <property type="protein sequence ID" value="SFO03676.1"/>
    <property type="molecule type" value="Genomic_DNA"/>
</dbReference>
<protein>
    <submittedName>
        <fullName evidence="1">Uncharacterized protein</fullName>
    </submittedName>
</protein>
<dbReference type="STRING" id="995034.SAMN05216219_3151"/>
<proteinExistence type="predicted"/>
<organism evidence="1 2">
    <name type="scientific">Mycetocola miduiensis</name>
    <dbReference type="NCBI Taxonomy" id="995034"/>
    <lineage>
        <taxon>Bacteria</taxon>
        <taxon>Bacillati</taxon>
        <taxon>Actinomycetota</taxon>
        <taxon>Actinomycetes</taxon>
        <taxon>Micrococcales</taxon>
        <taxon>Microbacteriaceae</taxon>
        <taxon>Mycetocola</taxon>
    </lineage>
</organism>
<reference evidence="2" key="1">
    <citation type="submission" date="2016-10" db="EMBL/GenBank/DDBJ databases">
        <authorList>
            <person name="Varghese N."/>
            <person name="Submissions S."/>
        </authorList>
    </citation>
    <scope>NUCLEOTIDE SEQUENCE [LARGE SCALE GENOMIC DNA]</scope>
    <source>
        <strain evidence="2">CGMCC 1.11101</strain>
    </source>
</reference>
<name>A0A1I5DWT2_9MICO</name>
<accession>A0A1I5DWT2</accession>
<gene>
    <name evidence="1" type="ORF">SAMN05216219_3151</name>
</gene>
<dbReference type="RefSeq" id="WP_090713128.1">
    <property type="nucleotide sequence ID" value="NZ_FOVM01000011.1"/>
</dbReference>
<dbReference type="AlphaFoldDB" id="A0A1I5DWT2"/>
<evidence type="ECO:0000313" key="1">
    <source>
        <dbReference type="EMBL" id="SFO03676.1"/>
    </source>
</evidence>